<evidence type="ECO:0000313" key="1">
    <source>
        <dbReference type="EMBL" id="KAJ8871710.1"/>
    </source>
</evidence>
<organism evidence="1 2">
    <name type="scientific">Dryococelus australis</name>
    <dbReference type="NCBI Taxonomy" id="614101"/>
    <lineage>
        <taxon>Eukaryota</taxon>
        <taxon>Metazoa</taxon>
        <taxon>Ecdysozoa</taxon>
        <taxon>Arthropoda</taxon>
        <taxon>Hexapoda</taxon>
        <taxon>Insecta</taxon>
        <taxon>Pterygota</taxon>
        <taxon>Neoptera</taxon>
        <taxon>Polyneoptera</taxon>
        <taxon>Phasmatodea</taxon>
        <taxon>Verophasmatodea</taxon>
        <taxon>Anareolatae</taxon>
        <taxon>Phasmatidae</taxon>
        <taxon>Eurycanthinae</taxon>
        <taxon>Dryococelus</taxon>
    </lineage>
</organism>
<protein>
    <submittedName>
        <fullName evidence="1">Uncharacterized protein</fullName>
    </submittedName>
</protein>
<dbReference type="Proteomes" id="UP001159363">
    <property type="component" value="Chromosome 11"/>
</dbReference>
<gene>
    <name evidence="1" type="ORF">PR048_028037</name>
</gene>
<name>A0ABQ9GI45_9NEOP</name>
<sequence length="546" mass="60712">MNIPKFLKGQRLLDCSPPTKANRVQSPAGSLRIFASGNRAWTMPLVGGFSRDLSFPPPLYSGATPYSPHLTLISSQELYLKSRPNLSPSHLNVSVCQEILISSFISPDIFYAVLQPFSFLRRKFTAKERITTLRPPKEPSCDRSSSKVAFREQASRLACRATGLDVGLCSLRSRCTLQITHYVTPRAANSFHTPFAVTSNFSEAVIKFSSQHIPPPQANKAYRIRPVGQRSPYVRTRYVTKLKKSGNSERQKSCTAILSMRRIIVSVLPRMILTIVSVLPQDILISSICPYINRAASHGSHCTFSSQQTLAYRHMFVFCIASLGPVPRERANHCVRGERNVLAIVLTVSARPGVQGIFYIGPARLLKPRWAFEREWISARLPTRRTGLHSQRGHPELSHVGIARFRWSTGFLGDLPSIPVLLHINPITLIGSQDLIVKTHPNTSTLRVGPRSSSVVQGRFYVTTARLATVYQSINCINKLVLFSLPRAPTTIFVFVSLGPAVFHNGGRLVNGAEAANDARRRRVEIDARCIARRETDSGPGQQWGQ</sequence>
<keyword evidence="2" id="KW-1185">Reference proteome</keyword>
<proteinExistence type="predicted"/>
<evidence type="ECO:0000313" key="2">
    <source>
        <dbReference type="Proteomes" id="UP001159363"/>
    </source>
</evidence>
<comment type="caution">
    <text evidence="1">The sequence shown here is derived from an EMBL/GenBank/DDBJ whole genome shotgun (WGS) entry which is preliminary data.</text>
</comment>
<accession>A0ABQ9GI45</accession>
<reference evidence="1 2" key="1">
    <citation type="submission" date="2023-02" db="EMBL/GenBank/DDBJ databases">
        <title>LHISI_Scaffold_Assembly.</title>
        <authorList>
            <person name="Stuart O.P."/>
            <person name="Cleave R."/>
            <person name="Magrath M.J.L."/>
            <person name="Mikheyev A.S."/>
        </authorList>
    </citation>
    <scope>NUCLEOTIDE SEQUENCE [LARGE SCALE GENOMIC DNA]</scope>
    <source>
        <strain evidence="1">Daus_M_001</strain>
        <tissue evidence="1">Leg muscle</tissue>
    </source>
</reference>
<dbReference type="EMBL" id="JARBHB010000012">
    <property type="protein sequence ID" value="KAJ8871710.1"/>
    <property type="molecule type" value="Genomic_DNA"/>
</dbReference>